<evidence type="ECO:0000313" key="3">
    <source>
        <dbReference type="Proteomes" id="UP001172102"/>
    </source>
</evidence>
<comment type="caution">
    <text evidence="2">The sequence shown here is derived from an EMBL/GenBank/DDBJ whole genome shotgun (WGS) entry which is preliminary data.</text>
</comment>
<evidence type="ECO:0000256" key="1">
    <source>
        <dbReference type="SAM" id="MobiDB-lite"/>
    </source>
</evidence>
<keyword evidence="3" id="KW-1185">Reference proteome</keyword>
<feature type="compositionally biased region" description="Basic and acidic residues" evidence="1">
    <location>
        <begin position="1"/>
        <end position="12"/>
    </location>
</feature>
<sequence length="228" mass="24509">MSMSDPRSRTGEELAQVRSRAARHRSSNSIGGPIDSKTPSDRMSARPGSMDSNCSPKIVSSTVAIIDRDITDISFHDRPDHDFEHSPCSTNGPFSEDKRLVATNMANNSRLVKEKIDDNARDDDDNEYYGDARLPRPSPPARGLSHHSHHALHHVPSPPEVHVHVDYGSSLSRGTEGEGVRLGNSIVIGTAATAAAAGTVAEDRKSRGRNSPLWRYGDASGVVVGGAL</sequence>
<dbReference type="AlphaFoldDB" id="A0AA39ZWJ0"/>
<feature type="compositionally biased region" description="Basic residues" evidence="1">
    <location>
        <begin position="144"/>
        <end position="153"/>
    </location>
</feature>
<name>A0AA39ZWJ0_9PEZI</name>
<dbReference type="EMBL" id="JAUKUA010000007">
    <property type="protein sequence ID" value="KAK0704972.1"/>
    <property type="molecule type" value="Genomic_DNA"/>
</dbReference>
<feature type="region of interest" description="Disordered" evidence="1">
    <location>
        <begin position="111"/>
        <end position="158"/>
    </location>
</feature>
<protein>
    <submittedName>
        <fullName evidence="2">Uncharacterized protein</fullName>
    </submittedName>
</protein>
<dbReference type="Proteomes" id="UP001172102">
    <property type="component" value="Unassembled WGS sequence"/>
</dbReference>
<organism evidence="2 3">
    <name type="scientific">Lasiosphaeris hirsuta</name>
    <dbReference type="NCBI Taxonomy" id="260670"/>
    <lineage>
        <taxon>Eukaryota</taxon>
        <taxon>Fungi</taxon>
        <taxon>Dikarya</taxon>
        <taxon>Ascomycota</taxon>
        <taxon>Pezizomycotina</taxon>
        <taxon>Sordariomycetes</taxon>
        <taxon>Sordariomycetidae</taxon>
        <taxon>Sordariales</taxon>
        <taxon>Lasiosphaeriaceae</taxon>
        <taxon>Lasiosphaeris</taxon>
    </lineage>
</organism>
<proteinExistence type="predicted"/>
<feature type="region of interest" description="Disordered" evidence="1">
    <location>
        <begin position="77"/>
        <end position="96"/>
    </location>
</feature>
<reference evidence="2" key="1">
    <citation type="submission" date="2023-06" db="EMBL/GenBank/DDBJ databases">
        <title>Genome-scale phylogeny and comparative genomics of the fungal order Sordariales.</title>
        <authorList>
            <consortium name="Lawrence Berkeley National Laboratory"/>
            <person name="Hensen N."/>
            <person name="Bonometti L."/>
            <person name="Westerberg I."/>
            <person name="Brannstrom I.O."/>
            <person name="Guillou S."/>
            <person name="Cros-Aarteil S."/>
            <person name="Calhoun S."/>
            <person name="Haridas S."/>
            <person name="Kuo A."/>
            <person name="Mondo S."/>
            <person name="Pangilinan J."/>
            <person name="Riley R."/>
            <person name="Labutti K."/>
            <person name="Andreopoulos B."/>
            <person name="Lipzen A."/>
            <person name="Chen C."/>
            <person name="Yanf M."/>
            <person name="Daum C."/>
            <person name="Ng V."/>
            <person name="Clum A."/>
            <person name="Steindorff A."/>
            <person name="Ohm R."/>
            <person name="Martin F."/>
            <person name="Silar P."/>
            <person name="Natvig D."/>
            <person name="Lalanne C."/>
            <person name="Gautier V."/>
            <person name="Ament-Velasquez S.L."/>
            <person name="Kruys A."/>
            <person name="Hutchinson M.I."/>
            <person name="Powell A.J."/>
            <person name="Barry K."/>
            <person name="Miller A.N."/>
            <person name="Grigoriev I.V."/>
            <person name="Debuchy R."/>
            <person name="Gladieux P."/>
            <person name="Thoren M.H."/>
            <person name="Johannesson H."/>
        </authorList>
    </citation>
    <scope>NUCLEOTIDE SEQUENCE</scope>
    <source>
        <strain evidence="2">SMH4607-1</strain>
    </source>
</reference>
<accession>A0AA39ZWJ0</accession>
<feature type="region of interest" description="Disordered" evidence="1">
    <location>
        <begin position="1"/>
        <end position="56"/>
    </location>
</feature>
<gene>
    <name evidence="2" type="ORF">B0H67DRAFT_366690</name>
</gene>
<evidence type="ECO:0000313" key="2">
    <source>
        <dbReference type="EMBL" id="KAK0704972.1"/>
    </source>
</evidence>